<dbReference type="PANTHER" id="PTHR21503:SF8">
    <property type="entry name" value="F-BOX ASSOCIATED DOMAIN-CONTAINING PROTEIN-RELATED"/>
    <property type="match status" value="1"/>
</dbReference>
<reference evidence="2 3" key="1">
    <citation type="submission" date="2019-12" db="EMBL/GenBank/DDBJ databases">
        <title>Chromosome-level assembly of the Caenorhabditis remanei genome.</title>
        <authorList>
            <person name="Teterina A.A."/>
            <person name="Willis J.H."/>
            <person name="Phillips P.C."/>
        </authorList>
    </citation>
    <scope>NUCLEOTIDE SEQUENCE [LARGE SCALE GENOMIC DNA]</scope>
    <source>
        <strain evidence="2 3">PX506</strain>
        <tissue evidence="2">Whole organism</tissue>
    </source>
</reference>
<proteinExistence type="predicted"/>
<dbReference type="PROSITE" id="PS50181">
    <property type="entry name" value="FBOX"/>
    <property type="match status" value="1"/>
</dbReference>
<dbReference type="AlphaFoldDB" id="A0A6A5G3G3"/>
<evidence type="ECO:0000259" key="1">
    <source>
        <dbReference type="PROSITE" id="PS50181"/>
    </source>
</evidence>
<dbReference type="GeneID" id="9826280"/>
<feature type="domain" description="F-box" evidence="1">
    <location>
        <begin position="10"/>
        <end position="56"/>
    </location>
</feature>
<accession>A0A6A5G3G3</accession>
<dbReference type="EMBL" id="WUAV01000006">
    <property type="protein sequence ID" value="KAF1749467.1"/>
    <property type="molecule type" value="Genomic_DNA"/>
</dbReference>
<sequence>MSRQTNQKRTIPLLKAPFLVLRKVVGQMEIDEIIELSLTSKRMARVLGQTQTMVGVPPPQMTVEIKDSDSHVLITDGKGPNELLVFTWYIGKNYFGKLLTTNIEGIKNTTRNQRTKAMNLEYCTRAVGKAVNSPMKTILERLLIVFPKMITHSVKFDTSFTFFNAKKALSAIKTVEHLEINGEMMTGNVRDMLENITVTKRLEMYCKVSIVRGPFDVASLPSEHIVCNYTTWMSTETFQQLKCQHTRIWKTKLTVKDVEEFLLKWKNSTEENHIKSLMMSTVDSETKLDYNLLGAEESDPSKKIHNEGGSASRIPFDNSIKRADGLVGLVRQNGETIHFRVD</sequence>
<evidence type="ECO:0000313" key="2">
    <source>
        <dbReference type="EMBL" id="KAF1749467.1"/>
    </source>
</evidence>
<name>A0A6A5G3G3_CAERE</name>
<organism evidence="2 3">
    <name type="scientific">Caenorhabditis remanei</name>
    <name type="common">Caenorhabditis vulgaris</name>
    <dbReference type="NCBI Taxonomy" id="31234"/>
    <lineage>
        <taxon>Eukaryota</taxon>
        <taxon>Metazoa</taxon>
        <taxon>Ecdysozoa</taxon>
        <taxon>Nematoda</taxon>
        <taxon>Chromadorea</taxon>
        <taxon>Rhabditida</taxon>
        <taxon>Rhabditina</taxon>
        <taxon>Rhabditomorpha</taxon>
        <taxon>Rhabditoidea</taxon>
        <taxon>Rhabditidae</taxon>
        <taxon>Peloderinae</taxon>
        <taxon>Caenorhabditis</taxon>
    </lineage>
</organism>
<dbReference type="RefSeq" id="XP_003099967.2">
    <property type="nucleotide sequence ID" value="XM_003099919.2"/>
</dbReference>
<protein>
    <recommendedName>
        <fullName evidence="1">F-box domain-containing protein</fullName>
    </recommendedName>
</protein>
<evidence type="ECO:0000313" key="3">
    <source>
        <dbReference type="Proteomes" id="UP000483820"/>
    </source>
</evidence>
<dbReference type="Proteomes" id="UP000483820">
    <property type="component" value="Chromosome X"/>
</dbReference>
<gene>
    <name evidence="2" type="ORF">GCK72_025935</name>
</gene>
<dbReference type="InterPro" id="IPR001810">
    <property type="entry name" value="F-box_dom"/>
</dbReference>
<comment type="caution">
    <text evidence="2">The sequence shown here is derived from an EMBL/GenBank/DDBJ whole genome shotgun (WGS) entry which is preliminary data.</text>
</comment>
<dbReference type="CTD" id="9826280"/>
<dbReference type="PANTHER" id="PTHR21503">
    <property type="entry name" value="F-BOX-CONTAINING HYPOTHETICAL PROTEIN C.ELEGANS"/>
    <property type="match status" value="1"/>
</dbReference>
<dbReference type="KEGG" id="crq:GCK72_025935"/>